<evidence type="ECO:0000259" key="3">
    <source>
        <dbReference type="PROSITE" id="PS50263"/>
    </source>
</evidence>
<dbReference type="RefSeq" id="WP_188577806.1">
    <property type="nucleotide sequence ID" value="NZ_BMDZ01000023.1"/>
</dbReference>
<dbReference type="InterPro" id="IPR003010">
    <property type="entry name" value="C-N_Hydrolase"/>
</dbReference>
<comment type="caution">
    <text evidence="4">The sequence shown here is derived from an EMBL/GenBank/DDBJ whole genome shotgun (WGS) entry which is preliminary data.</text>
</comment>
<keyword evidence="5" id="KW-1185">Reference proteome</keyword>
<name>A0ABQ1IKG5_9PROT</name>
<dbReference type="PROSITE" id="PS50263">
    <property type="entry name" value="CN_HYDROLASE"/>
    <property type="match status" value="1"/>
</dbReference>
<dbReference type="EMBL" id="BMDZ01000023">
    <property type="protein sequence ID" value="GGB40394.1"/>
    <property type="molecule type" value="Genomic_DNA"/>
</dbReference>
<dbReference type="InterPro" id="IPR050345">
    <property type="entry name" value="Aliph_Amidase/BUP"/>
</dbReference>
<comment type="similarity">
    <text evidence="2">Belongs to the carbon-nitrogen hydrolase superfamily.</text>
</comment>
<sequence>MSEGHLTVAALQMQVEDDRDRNLDRVEDMVRAAAAAGARLVLPQELFELPYFCKDQDPAWFETARPFRDNPAIIRMQALAAELGVVIPVSFFERAGPAFFNSLAMIDADGRVLGLYRKSHIPDGPGYQEKFYFSPGDTGFMVFDTAIGRVGAAICWDQWFPEAARSMALMGADILLYPTAIGSEPQAPDWDSRDHWRRVMQGHAAANIVPVVATNRVGTEVGREATLTFYGSSFVTDATGGIVAEAGRTGDAVVVAEIDLAAARALRASWGLFRDRRPDLYGAVATLDGGIGGKRGG</sequence>
<dbReference type="InterPro" id="IPR017755">
    <property type="entry name" value="N-carbamoylputrescine_amidase"/>
</dbReference>
<dbReference type="NCBIfam" id="TIGR03381">
    <property type="entry name" value="agmatine_aguB"/>
    <property type="match status" value="1"/>
</dbReference>
<organism evidence="4 5">
    <name type="scientific">Tistrella bauzanensis</name>
    <dbReference type="NCBI Taxonomy" id="657419"/>
    <lineage>
        <taxon>Bacteria</taxon>
        <taxon>Pseudomonadati</taxon>
        <taxon>Pseudomonadota</taxon>
        <taxon>Alphaproteobacteria</taxon>
        <taxon>Geminicoccales</taxon>
        <taxon>Geminicoccaceae</taxon>
        <taxon>Tistrella</taxon>
    </lineage>
</organism>
<dbReference type="Gene3D" id="3.60.110.10">
    <property type="entry name" value="Carbon-nitrogen hydrolase"/>
    <property type="match status" value="1"/>
</dbReference>
<dbReference type="PANTHER" id="PTHR43674:SF2">
    <property type="entry name" value="BETA-UREIDOPROPIONASE"/>
    <property type="match status" value="1"/>
</dbReference>
<accession>A0ABQ1IKG5</accession>
<dbReference type="Proteomes" id="UP000603352">
    <property type="component" value="Unassembled WGS sequence"/>
</dbReference>
<evidence type="ECO:0000313" key="4">
    <source>
        <dbReference type="EMBL" id="GGB40394.1"/>
    </source>
</evidence>
<dbReference type="Pfam" id="PF00795">
    <property type="entry name" value="CN_hydrolase"/>
    <property type="match status" value="1"/>
</dbReference>
<feature type="domain" description="CN hydrolase" evidence="3">
    <location>
        <begin position="6"/>
        <end position="260"/>
    </location>
</feature>
<dbReference type="CDD" id="cd07573">
    <property type="entry name" value="CPA"/>
    <property type="match status" value="1"/>
</dbReference>
<evidence type="ECO:0000313" key="5">
    <source>
        <dbReference type="Proteomes" id="UP000603352"/>
    </source>
</evidence>
<reference evidence="5" key="1">
    <citation type="journal article" date="2019" name="Int. J. Syst. Evol. Microbiol.">
        <title>The Global Catalogue of Microorganisms (GCM) 10K type strain sequencing project: providing services to taxonomists for standard genome sequencing and annotation.</title>
        <authorList>
            <consortium name="The Broad Institute Genomics Platform"/>
            <consortium name="The Broad Institute Genome Sequencing Center for Infectious Disease"/>
            <person name="Wu L."/>
            <person name="Ma J."/>
        </authorList>
    </citation>
    <scope>NUCLEOTIDE SEQUENCE [LARGE SCALE GENOMIC DNA]</scope>
    <source>
        <strain evidence="5">CGMCC 1.10188</strain>
    </source>
</reference>
<evidence type="ECO:0000256" key="2">
    <source>
        <dbReference type="ARBA" id="ARBA00034122"/>
    </source>
</evidence>
<dbReference type="SUPFAM" id="SSF56317">
    <property type="entry name" value="Carbon-nitrogen hydrolase"/>
    <property type="match status" value="1"/>
</dbReference>
<dbReference type="InterPro" id="IPR036526">
    <property type="entry name" value="C-N_Hydrolase_sf"/>
</dbReference>
<protein>
    <submittedName>
        <fullName evidence="4">N-carbamoylputrescine amidase</fullName>
    </submittedName>
</protein>
<proteinExistence type="inferred from homology"/>
<keyword evidence="1" id="KW-0378">Hydrolase</keyword>
<gene>
    <name evidence="4" type="ORF">GCM10011505_22310</name>
</gene>
<evidence type="ECO:0000256" key="1">
    <source>
        <dbReference type="ARBA" id="ARBA00022801"/>
    </source>
</evidence>
<dbReference type="PANTHER" id="PTHR43674">
    <property type="entry name" value="NITRILASE C965.09-RELATED"/>
    <property type="match status" value="1"/>
</dbReference>